<keyword evidence="4" id="KW-1185">Reference proteome</keyword>
<dbReference type="Pfam" id="PF10979">
    <property type="entry name" value="DUF2786"/>
    <property type="match status" value="1"/>
</dbReference>
<evidence type="ECO:0008006" key="5">
    <source>
        <dbReference type="Google" id="ProtNLM"/>
    </source>
</evidence>
<evidence type="ECO:0000313" key="3">
    <source>
        <dbReference type="EMBL" id="GLS23132.1"/>
    </source>
</evidence>
<sequence length="588" mass="63799">MPLDGARDDVEADFDILEALGARIDALAQGLVAGGQIMKTVFRWLAGHAEVPEDESVRSCLMAMAHDLELFTPSMSGSTMMDRYLRSAKATTDVDRAALRALATAQFHLVEIIGRQDEDLVSVKDVATGARLIILNSKIAAEAAGFFTAMRLCPLESGRHVLISPLFLMDEALLANARAFIKPGRPLGNGYRCAAALYREMARHGFLTMPLENDAFAAIAERLSNLREAERLALEWIALEDAADDVELIAEIRQAASLANLVDACGCFGQAEFGAPEGLADAYARIAAIWMETIARRAQAGVAGHSEVLDQAGAEIAAYIEHGQMQPGAGALFKRLRARLAFADAPGVKESGTADKSELDRAIQRIIGLRGKTVAQGCSEEEAMAAAAKVAELLARYDLSLDEVSVRRSEAIGVTMETGRSRRASIDDCVPPIAAFCDCRVWVQQGQDGSRHYIYFGLKVDVEAARFLHELIEATFEAESERFRHGEIYLGLYGGQRRTALNSFQVGLASGISGKLQAIREARQAKAVKSSGRDLVMLKHSVVDEEIDKLGLNFTTKTSRSRRAVHPPSYQVGEAAGRQFEPHPLIEA</sequence>
<dbReference type="Pfam" id="PF23771">
    <property type="entry name" value="DUF7168"/>
    <property type="match status" value="1"/>
</dbReference>
<evidence type="ECO:0000259" key="2">
    <source>
        <dbReference type="Pfam" id="PF23771"/>
    </source>
</evidence>
<dbReference type="InterPro" id="IPR024498">
    <property type="entry name" value="DUF2786"/>
</dbReference>
<dbReference type="EMBL" id="BSPC01000069">
    <property type="protein sequence ID" value="GLS23132.1"/>
    <property type="molecule type" value="Genomic_DNA"/>
</dbReference>
<evidence type="ECO:0000259" key="1">
    <source>
        <dbReference type="Pfam" id="PF10979"/>
    </source>
</evidence>
<proteinExistence type="predicted"/>
<dbReference type="RefSeq" id="WP_284316059.1">
    <property type="nucleotide sequence ID" value="NZ_BSPC01000069.1"/>
</dbReference>
<comment type="caution">
    <text evidence="3">The sequence shown here is derived from an EMBL/GenBank/DDBJ whole genome shotgun (WGS) entry which is preliminary data.</text>
</comment>
<accession>A0ABQ6CS31</accession>
<reference evidence="4" key="1">
    <citation type="journal article" date="2019" name="Int. J. Syst. Evol. Microbiol.">
        <title>The Global Catalogue of Microorganisms (GCM) 10K type strain sequencing project: providing services to taxonomists for standard genome sequencing and annotation.</title>
        <authorList>
            <consortium name="The Broad Institute Genomics Platform"/>
            <consortium name="The Broad Institute Genome Sequencing Center for Infectious Disease"/>
            <person name="Wu L."/>
            <person name="Ma J."/>
        </authorList>
    </citation>
    <scope>NUCLEOTIDE SEQUENCE [LARGE SCALE GENOMIC DNA]</scope>
    <source>
        <strain evidence="4">NBRC 101365</strain>
    </source>
</reference>
<protein>
    <recommendedName>
        <fullName evidence="5">DUF2786 domain-containing protein</fullName>
    </recommendedName>
</protein>
<dbReference type="Proteomes" id="UP001156882">
    <property type="component" value="Unassembled WGS sequence"/>
</dbReference>
<feature type="domain" description="DUF7168" evidence="2">
    <location>
        <begin position="417"/>
        <end position="530"/>
    </location>
</feature>
<evidence type="ECO:0000313" key="4">
    <source>
        <dbReference type="Proteomes" id="UP001156882"/>
    </source>
</evidence>
<organism evidence="3 4">
    <name type="scientific">Labrys miyagiensis</name>
    <dbReference type="NCBI Taxonomy" id="346912"/>
    <lineage>
        <taxon>Bacteria</taxon>
        <taxon>Pseudomonadati</taxon>
        <taxon>Pseudomonadota</taxon>
        <taxon>Alphaproteobacteria</taxon>
        <taxon>Hyphomicrobiales</taxon>
        <taxon>Xanthobacteraceae</taxon>
        <taxon>Labrys</taxon>
    </lineage>
</organism>
<feature type="domain" description="DUF2786" evidence="1">
    <location>
        <begin position="361"/>
        <end position="400"/>
    </location>
</feature>
<dbReference type="InterPro" id="IPR055592">
    <property type="entry name" value="DUF7168"/>
</dbReference>
<name>A0ABQ6CS31_9HYPH</name>
<gene>
    <name evidence="3" type="ORF">GCM10007874_61520</name>
</gene>